<dbReference type="AlphaFoldDB" id="A0A2R6XXU6"/>
<feature type="signal peptide" evidence="1">
    <location>
        <begin position="1"/>
        <end position="25"/>
    </location>
</feature>
<reference evidence="3" key="1">
    <citation type="journal article" date="2018" name="Sci. Rep.">
        <title>Lignite coal burning seam in the remote Altai Mountains harbors a hydrogen-driven thermophilic microbial community.</title>
        <authorList>
            <person name="Kadnikov V.V."/>
            <person name="Mardanov A.V."/>
            <person name="Ivasenko D.A."/>
            <person name="Antsiferov D.V."/>
            <person name="Beletsky A.V."/>
            <person name="Karnachuk O.V."/>
            <person name="Ravin N.V."/>
        </authorList>
    </citation>
    <scope>NUCLEOTIDE SEQUENCE [LARGE SCALE GENOMIC DNA]</scope>
</reference>
<dbReference type="Proteomes" id="UP000244338">
    <property type="component" value="Unassembled WGS sequence"/>
</dbReference>
<evidence type="ECO:0000256" key="1">
    <source>
        <dbReference type="SAM" id="SignalP"/>
    </source>
</evidence>
<proteinExistence type="predicted"/>
<dbReference type="PROSITE" id="PS51257">
    <property type="entry name" value="PROKAR_LIPOPROTEIN"/>
    <property type="match status" value="1"/>
</dbReference>
<name>A0A2R6XXU6_9BACL</name>
<evidence type="ECO:0000313" key="2">
    <source>
        <dbReference type="EMBL" id="PTQ55245.1"/>
    </source>
</evidence>
<comment type="caution">
    <text evidence="2">The sequence shown here is derived from an EMBL/GenBank/DDBJ whole genome shotgun (WGS) entry which is preliminary data.</text>
</comment>
<dbReference type="EMBL" id="PEBX01000157">
    <property type="protein sequence ID" value="PTQ55245.1"/>
    <property type="molecule type" value="Genomic_DNA"/>
</dbReference>
<sequence>MKKINIIVFAALAMLILSSCGQTDASQPSSYDWLPEAKSPDEILLYDRFNQRFVTYNLKTYTIVNKNNSLNYFQYEFNDPESTLFTTGHSLDNHFKIIRKNDRNTTVLVTMDPSEGIFPLTIKDKNTAFFLKMLYDATGRELTDQRAIYKMDIDQNKLNELTETRGLSISKGIYYDHMLYFTTYNDKDDSYSLYRIKDSNEMERPELLQEKLESSDLYVSEGHLCLSSSTKIMCGEKRFPKRSLNYFYKDTLIQIYVGNNADTKGDLMLSITDVKTGKEKARIGKVIDFKLNGEQMSVYTHGAMYTVDLATGQIIKQ</sequence>
<feature type="chain" id="PRO_5015354362" description="Lipoprotein" evidence="1">
    <location>
        <begin position="26"/>
        <end position="317"/>
    </location>
</feature>
<gene>
    <name evidence="2" type="ORF">BSOLF_2833</name>
</gene>
<organism evidence="2 3">
    <name type="scientific">Candidatus Carbonibacillus altaicus</name>
    <dbReference type="NCBI Taxonomy" id="2163959"/>
    <lineage>
        <taxon>Bacteria</taxon>
        <taxon>Bacillati</taxon>
        <taxon>Bacillota</taxon>
        <taxon>Bacilli</taxon>
        <taxon>Bacillales</taxon>
        <taxon>Candidatus Carbonibacillus</taxon>
    </lineage>
</organism>
<protein>
    <recommendedName>
        <fullName evidence="4">Lipoprotein</fullName>
    </recommendedName>
</protein>
<accession>A0A2R6XXU6</accession>
<keyword evidence="1" id="KW-0732">Signal</keyword>
<evidence type="ECO:0000313" key="3">
    <source>
        <dbReference type="Proteomes" id="UP000244338"/>
    </source>
</evidence>
<evidence type="ECO:0008006" key="4">
    <source>
        <dbReference type="Google" id="ProtNLM"/>
    </source>
</evidence>